<comment type="subunit">
    <text evidence="4">Interacts with translational regulator CsrA and flagellin(s).</text>
</comment>
<dbReference type="GO" id="GO:0005737">
    <property type="term" value="C:cytoplasm"/>
    <property type="evidence" value="ECO:0007669"/>
    <property type="project" value="UniProtKB-SubCell"/>
</dbReference>
<evidence type="ECO:0000256" key="1">
    <source>
        <dbReference type="ARBA" id="ARBA00022490"/>
    </source>
</evidence>
<evidence type="ECO:0000313" key="6">
    <source>
        <dbReference type="Proteomes" id="UP000199050"/>
    </source>
</evidence>
<keyword evidence="6" id="KW-1185">Reference proteome</keyword>
<dbReference type="STRING" id="1174501.SAMN05216192_10897"/>
<evidence type="ECO:0000256" key="4">
    <source>
        <dbReference type="HAMAP-Rule" id="MF_01185"/>
    </source>
</evidence>
<dbReference type="PANTHER" id="PTHR39190:SF1">
    <property type="entry name" value="FLAGELLAR ASSEMBLY FACTOR FLIW"/>
    <property type="match status" value="1"/>
</dbReference>
<dbReference type="Pfam" id="PF02623">
    <property type="entry name" value="FliW"/>
    <property type="match status" value="1"/>
</dbReference>
<dbReference type="GO" id="GO:0044780">
    <property type="term" value="P:bacterial-type flagellum assembly"/>
    <property type="evidence" value="ECO:0007669"/>
    <property type="project" value="UniProtKB-UniRule"/>
</dbReference>
<dbReference type="InterPro" id="IPR024046">
    <property type="entry name" value="Flagellar_assmbl_FliW_dom_sf"/>
</dbReference>
<evidence type="ECO:0000313" key="5">
    <source>
        <dbReference type="EMBL" id="SDI77757.1"/>
    </source>
</evidence>
<keyword evidence="1 4" id="KW-0963">Cytoplasm</keyword>
<dbReference type="RefSeq" id="WP_090713916.1">
    <property type="nucleotide sequence ID" value="NZ_CBCSKY010000006.1"/>
</dbReference>
<evidence type="ECO:0000256" key="3">
    <source>
        <dbReference type="ARBA" id="ARBA00022845"/>
    </source>
</evidence>
<keyword evidence="5" id="KW-0966">Cell projection</keyword>
<dbReference type="AlphaFoldDB" id="A0A1G8NCG6"/>
<accession>A0A1G8NCG6</accession>
<name>A0A1G8NCG6_9BACL</name>
<keyword evidence="4" id="KW-0143">Chaperone</keyword>
<dbReference type="SUPFAM" id="SSF141457">
    <property type="entry name" value="BH3618-like"/>
    <property type="match status" value="1"/>
</dbReference>
<dbReference type="OrthoDB" id="9801235at2"/>
<reference evidence="6" key="1">
    <citation type="submission" date="2016-10" db="EMBL/GenBank/DDBJ databases">
        <authorList>
            <person name="Varghese N."/>
            <person name="Submissions S."/>
        </authorList>
    </citation>
    <scope>NUCLEOTIDE SEQUENCE [LARGE SCALE GENOMIC DNA]</scope>
    <source>
        <strain evidence="6">CGMCC 1.11012</strain>
    </source>
</reference>
<comment type="function">
    <text evidence="4">Acts as an anti-CsrA protein, binds CsrA and prevents it from repressing translation of its target genes, one of which is flagellin. Binds to flagellin and participates in the assembly of the flagellum.</text>
</comment>
<dbReference type="EMBL" id="FNDX01000008">
    <property type="protein sequence ID" value="SDI77757.1"/>
    <property type="molecule type" value="Genomic_DNA"/>
</dbReference>
<dbReference type="PANTHER" id="PTHR39190">
    <property type="entry name" value="FLAGELLAR ASSEMBLY FACTOR FLIW"/>
    <property type="match status" value="1"/>
</dbReference>
<sequence>MIKETATMGTLDISEEQIYIFSKGIPGFEEETEFAVIEVEGGQFSYLQSLKTDSLSFLLTDPFLFYPEYEFEFPDKDAEELEIKDAFLVRAIVTVREQLEQSTVNLLAPIVLNPLNRTGKQIVLVKSQYQVRQRLWREVRDEAQKGGE</sequence>
<comment type="similarity">
    <text evidence="4">Belongs to the FliW family.</text>
</comment>
<comment type="subcellular location">
    <subcellularLocation>
        <location evidence="4">Cytoplasm</location>
    </subcellularLocation>
</comment>
<proteinExistence type="inferred from homology"/>
<dbReference type="GO" id="GO:0006417">
    <property type="term" value="P:regulation of translation"/>
    <property type="evidence" value="ECO:0007669"/>
    <property type="project" value="UniProtKB-KW"/>
</dbReference>
<dbReference type="HAMAP" id="MF_01185">
    <property type="entry name" value="FliW"/>
    <property type="match status" value="1"/>
</dbReference>
<organism evidence="5 6">
    <name type="scientific">Paenibacillus typhae</name>
    <dbReference type="NCBI Taxonomy" id="1174501"/>
    <lineage>
        <taxon>Bacteria</taxon>
        <taxon>Bacillati</taxon>
        <taxon>Bacillota</taxon>
        <taxon>Bacilli</taxon>
        <taxon>Bacillales</taxon>
        <taxon>Paenibacillaceae</taxon>
        <taxon>Paenibacillus</taxon>
    </lineage>
</organism>
<dbReference type="Gene3D" id="2.30.290.10">
    <property type="entry name" value="BH3618-like"/>
    <property type="match status" value="1"/>
</dbReference>
<keyword evidence="3 4" id="KW-0810">Translation regulation</keyword>
<dbReference type="InterPro" id="IPR003775">
    <property type="entry name" value="Flagellar_assembly_factor_FliW"/>
</dbReference>
<protein>
    <recommendedName>
        <fullName evidence="4">Flagellar assembly factor FliW</fullName>
    </recommendedName>
</protein>
<keyword evidence="5" id="KW-0282">Flagellum</keyword>
<gene>
    <name evidence="4" type="primary">fliW</name>
    <name evidence="5" type="ORF">SAMN05216192_10897</name>
</gene>
<evidence type="ECO:0000256" key="2">
    <source>
        <dbReference type="ARBA" id="ARBA00022795"/>
    </source>
</evidence>
<keyword evidence="5" id="KW-0969">Cilium</keyword>
<dbReference type="Proteomes" id="UP000199050">
    <property type="component" value="Unassembled WGS sequence"/>
</dbReference>
<keyword evidence="2 4" id="KW-1005">Bacterial flagellum biogenesis</keyword>